<accession>A0AAE1DRY0</accession>
<dbReference type="Proteomes" id="UP001283361">
    <property type="component" value="Unassembled WGS sequence"/>
</dbReference>
<evidence type="ECO:0000313" key="1">
    <source>
        <dbReference type="EMBL" id="KAK3780811.1"/>
    </source>
</evidence>
<evidence type="ECO:0000313" key="2">
    <source>
        <dbReference type="Proteomes" id="UP001283361"/>
    </source>
</evidence>
<gene>
    <name evidence="1" type="ORF">RRG08_059455</name>
</gene>
<protein>
    <submittedName>
        <fullName evidence="1">Uncharacterized protein</fullName>
    </submittedName>
</protein>
<organism evidence="1 2">
    <name type="scientific">Elysia crispata</name>
    <name type="common">lettuce slug</name>
    <dbReference type="NCBI Taxonomy" id="231223"/>
    <lineage>
        <taxon>Eukaryota</taxon>
        <taxon>Metazoa</taxon>
        <taxon>Spiralia</taxon>
        <taxon>Lophotrochozoa</taxon>
        <taxon>Mollusca</taxon>
        <taxon>Gastropoda</taxon>
        <taxon>Heterobranchia</taxon>
        <taxon>Euthyneura</taxon>
        <taxon>Panpulmonata</taxon>
        <taxon>Sacoglossa</taxon>
        <taxon>Placobranchoidea</taxon>
        <taxon>Plakobranchidae</taxon>
        <taxon>Elysia</taxon>
    </lineage>
</organism>
<keyword evidence="2" id="KW-1185">Reference proteome</keyword>
<sequence>MPVEVFQGKSGDIFILTVDESVIRYKLFKCKNCTPNIQTGTLGLHGKLDDEHLMAAAPLCVELPHPTPHNHVIRLFCLAPWAEGGLAREGAIDQSTRTTPGTHTGLADIRTMRAGKNRVSDILLHSVVAIDFL</sequence>
<proteinExistence type="predicted"/>
<dbReference type="EMBL" id="JAWDGP010002684">
    <property type="protein sequence ID" value="KAK3780811.1"/>
    <property type="molecule type" value="Genomic_DNA"/>
</dbReference>
<reference evidence="1" key="1">
    <citation type="journal article" date="2023" name="G3 (Bethesda)">
        <title>A reference genome for the long-term kleptoplast-retaining sea slug Elysia crispata morphotype clarki.</title>
        <authorList>
            <person name="Eastman K.E."/>
            <person name="Pendleton A.L."/>
            <person name="Shaikh M.A."/>
            <person name="Suttiyut T."/>
            <person name="Ogas R."/>
            <person name="Tomko P."/>
            <person name="Gavelis G."/>
            <person name="Widhalm J.R."/>
            <person name="Wisecaver J.H."/>
        </authorList>
    </citation>
    <scope>NUCLEOTIDE SEQUENCE</scope>
    <source>
        <strain evidence="1">ECLA1</strain>
    </source>
</reference>
<comment type="caution">
    <text evidence="1">The sequence shown here is derived from an EMBL/GenBank/DDBJ whole genome shotgun (WGS) entry which is preliminary data.</text>
</comment>
<dbReference type="AlphaFoldDB" id="A0AAE1DRY0"/>
<name>A0AAE1DRY0_9GAST</name>